<dbReference type="SUPFAM" id="SSF46785">
    <property type="entry name" value="Winged helix' DNA-binding domain"/>
    <property type="match status" value="1"/>
</dbReference>
<accession>A0A2T5GE65</accession>
<gene>
    <name evidence="5" type="primary">hrcA</name>
    <name evidence="8" type="ORF">HSCHL_0374</name>
</gene>
<proteinExistence type="inferred from homology"/>
<dbReference type="Gene3D" id="1.10.10.10">
    <property type="entry name" value="Winged helix-like DNA-binding domain superfamily/Winged helix DNA-binding domain"/>
    <property type="match status" value="1"/>
</dbReference>
<dbReference type="Pfam" id="PF01628">
    <property type="entry name" value="HrcA"/>
    <property type="match status" value="1"/>
</dbReference>
<dbReference type="InterPro" id="IPR002571">
    <property type="entry name" value="HrcA"/>
</dbReference>
<dbReference type="PANTHER" id="PTHR34824:SF1">
    <property type="entry name" value="HEAT-INDUCIBLE TRANSCRIPTION REPRESSOR HRCA"/>
    <property type="match status" value="1"/>
</dbReference>
<organism evidence="8 9">
    <name type="scientific">Hydrogenibacillus schlegelii</name>
    <name type="common">Bacillus schlegelii</name>
    <dbReference type="NCBI Taxonomy" id="1484"/>
    <lineage>
        <taxon>Bacteria</taxon>
        <taxon>Bacillati</taxon>
        <taxon>Bacillota</taxon>
        <taxon>Bacilli</taxon>
        <taxon>Bacillales</taxon>
        <taxon>Bacillales Family X. Incertae Sedis</taxon>
        <taxon>Hydrogenibacillus</taxon>
    </lineage>
</organism>
<protein>
    <recommendedName>
        <fullName evidence="5">Heat-inducible transcription repressor HrcA</fullName>
    </recommendedName>
</protein>
<dbReference type="InterPro" id="IPR036388">
    <property type="entry name" value="WH-like_DNA-bd_sf"/>
</dbReference>
<dbReference type="PANTHER" id="PTHR34824">
    <property type="entry name" value="HEAT-INDUCIBLE TRANSCRIPTION REPRESSOR HRCA"/>
    <property type="match status" value="1"/>
</dbReference>
<feature type="domain" description="Winged helix-turn-helix transcription repressor HrcA DNA-binding" evidence="7">
    <location>
        <begin position="5"/>
        <end position="75"/>
    </location>
</feature>
<keyword evidence="3 5" id="KW-0346">Stress response</keyword>
<dbReference type="InterPro" id="IPR005104">
    <property type="entry name" value="WHTH_HrcA_DNA-bd"/>
</dbReference>
<dbReference type="NCBIfam" id="TIGR00331">
    <property type="entry name" value="hrcA"/>
    <property type="match status" value="1"/>
</dbReference>
<dbReference type="AlphaFoldDB" id="A0A2T5GE65"/>
<dbReference type="InterPro" id="IPR036390">
    <property type="entry name" value="WH_DNA-bd_sf"/>
</dbReference>
<evidence type="ECO:0000256" key="3">
    <source>
        <dbReference type="ARBA" id="ARBA00023016"/>
    </source>
</evidence>
<feature type="domain" description="Heat-inducible transcription repressor HrcA C-terminal" evidence="6">
    <location>
        <begin position="107"/>
        <end position="325"/>
    </location>
</feature>
<comment type="function">
    <text evidence="5">Negative regulator of class I heat shock genes (grpE-dnaK-dnaJ and groELS operons). Prevents heat-shock induction of these operons.</text>
</comment>
<comment type="similarity">
    <text evidence="5">Belongs to the HrcA family.</text>
</comment>
<evidence type="ECO:0000256" key="2">
    <source>
        <dbReference type="ARBA" id="ARBA00023015"/>
    </source>
</evidence>
<dbReference type="Proteomes" id="UP000244180">
    <property type="component" value="Unassembled WGS sequence"/>
</dbReference>
<dbReference type="EMBL" id="PEBV01000004">
    <property type="protein sequence ID" value="PTQ54455.1"/>
    <property type="molecule type" value="Genomic_DNA"/>
</dbReference>
<dbReference type="Gene3D" id="3.30.390.60">
    <property type="entry name" value="Heat-inducible transcription repressor hrca homolog, domain 3"/>
    <property type="match status" value="1"/>
</dbReference>
<keyword evidence="4 5" id="KW-0804">Transcription</keyword>
<dbReference type="InterPro" id="IPR029016">
    <property type="entry name" value="GAF-like_dom_sf"/>
</dbReference>
<dbReference type="Pfam" id="PF03444">
    <property type="entry name" value="WHD_HrcA"/>
    <property type="match status" value="1"/>
</dbReference>
<keyword evidence="1 5" id="KW-0678">Repressor</keyword>
<dbReference type="HAMAP" id="MF_00081">
    <property type="entry name" value="HrcA"/>
    <property type="match status" value="1"/>
</dbReference>
<evidence type="ECO:0000259" key="7">
    <source>
        <dbReference type="Pfam" id="PF03444"/>
    </source>
</evidence>
<evidence type="ECO:0000313" key="8">
    <source>
        <dbReference type="EMBL" id="PTQ54455.1"/>
    </source>
</evidence>
<evidence type="ECO:0000259" key="6">
    <source>
        <dbReference type="Pfam" id="PF01628"/>
    </source>
</evidence>
<evidence type="ECO:0000256" key="1">
    <source>
        <dbReference type="ARBA" id="ARBA00022491"/>
    </source>
</evidence>
<dbReference type="PIRSF" id="PIRSF005485">
    <property type="entry name" value="HrcA"/>
    <property type="match status" value="1"/>
</dbReference>
<dbReference type="SUPFAM" id="SSF55781">
    <property type="entry name" value="GAF domain-like"/>
    <property type="match status" value="1"/>
</dbReference>
<evidence type="ECO:0000256" key="4">
    <source>
        <dbReference type="ARBA" id="ARBA00023163"/>
    </source>
</evidence>
<dbReference type="InterPro" id="IPR023120">
    <property type="entry name" value="WHTH_transcript_rep_HrcA_IDD"/>
</dbReference>
<dbReference type="GO" id="GO:0003677">
    <property type="term" value="F:DNA binding"/>
    <property type="evidence" value="ECO:0007669"/>
    <property type="project" value="InterPro"/>
</dbReference>
<sequence>MMAVLTERQRAILQAVVENYIRSAEPVGSRTIARLTGLNLSPATIRNEMADLEAMGYLEQPHTSAGRIPSYKGYRYYVDHLLTPEAIDRAWVEALERRFYARSVAIEEALRKTAAILAELTHYAVVALGPEVFTARLVKLEFVPLDEARAVTVLVTDTGHVEHKVVELPQGLSAEDLAHLVERINAELKGAAISTLAPKIHRLLAQAMESNREALFRAERFFEALLHPREEARLIVDGTTEIIAQPEFRSVDRVRELLKLFEAEEPLFTVLRQVEDGVQVHIGLEDVLGLGSPLSLVTATLTVGEGQRTTIGIIGPPRMDYAKAIGLLSALSFIFDAWRERGLG</sequence>
<evidence type="ECO:0000256" key="5">
    <source>
        <dbReference type="HAMAP-Rule" id="MF_00081"/>
    </source>
</evidence>
<comment type="caution">
    <text evidence="8">The sequence shown here is derived from an EMBL/GenBank/DDBJ whole genome shotgun (WGS) entry which is preliminary data.</text>
</comment>
<name>A0A2T5GE65_HYDSH</name>
<dbReference type="InterPro" id="IPR021153">
    <property type="entry name" value="HrcA_C"/>
</dbReference>
<dbReference type="GO" id="GO:0045892">
    <property type="term" value="P:negative regulation of DNA-templated transcription"/>
    <property type="evidence" value="ECO:0007669"/>
    <property type="project" value="UniProtKB-UniRule"/>
</dbReference>
<evidence type="ECO:0000313" key="9">
    <source>
        <dbReference type="Proteomes" id="UP000244180"/>
    </source>
</evidence>
<keyword evidence="2 5" id="KW-0805">Transcription regulation</keyword>
<dbReference type="OrthoDB" id="9783139at2"/>
<reference evidence="8 9" key="1">
    <citation type="submission" date="2017-08" db="EMBL/GenBank/DDBJ databases">
        <title>Burning lignite coal seam in the remote Altai Mountains harbors a hydrogen-driven thermophilic microbial community.</title>
        <authorList>
            <person name="Kadnikov V.V."/>
            <person name="Mardanov A.V."/>
            <person name="Ivasenko D."/>
            <person name="Beletsky A.V."/>
            <person name="Karnachuk O.V."/>
            <person name="Ravin N.V."/>
        </authorList>
    </citation>
    <scope>NUCLEOTIDE SEQUENCE [LARGE SCALE GENOMIC DNA]</scope>
    <source>
        <strain evidence="8">AL33</strain>
    </source>
</reference>
<dbReference type="Gene3D" id="3.30.450.40">
    <property type="match status" value="1"/>
</dbReference>